<sequence>MLRYYFPLLIFFMNLYFNVSAMQKDDDGCDENQNSSSTPIKDSKEEKKDPKKKEEKEKSVLTKMEPADENDTLVLQSNLENTNSIVENLNFKNFLFYDLTTLTEDSDEDSQYDEDSGTSGPESTSYDSSGSDD</sequence>
<feature type="compositionally biased region" description="Polar residues" evidence="1">
    <location>
        <begin position="117"/>
        <end position="133"/>
    </location>
</feature>
<keyword evidence="4" id="KW-1185">Reference proteome</keyword>
<feature type="region of interest" description="Disordered" evidence="1">
    <location>
        <begin position="25"/>
        <end position="75"/>
    </location>
</feature>
<feature type="signal peptide" evidence="2">
    <location>
        <begin position="1"/>
        <end position="21"/>
    </location>
</feature>
<organism evidence="3 4">
    <name type="scientific">Candidatus Bealeia paramacronuclearis</name>
    <dbReference type="NCBI Taxonomy" id="1921001"/>
    <lineage>
        <taxon>Bacteria</taxon>
        <taxon>Pseudomonadati</taxon>
        <taxon>Pseudomonadota</taxon>
        <taxon>Alphaproteobacteria</taxon>
        <taxon>Holosporales</taxon>
        <taxon>Holosporaceae</taxon>
        <taxon>Candidatus Bealeia</taxon>
    </lineage>
</organism>
<dbReference type="Proteomes" id="UP001330434">
    <property type="component" value="Chromosome"/>
</dbReference>
<protein>
    <submittedName>
        <fullName evidence="3">Uncharacterized protein</fullName>
    </submittedName>
</protein>
<gene>
    <name evidence="3" type="ORF">Bealeia1_01168</name>
</gene>
<evidence type="ECO:0000256" key="1">
    <source>
        <dbReference type="SAM" id="MobiDB-lite"/>
    </source>
</evidence>
<accession>A0ABZ2C5M5</accession>
<dbReference type="EMBL" id="CP133270">
    <property type="protein sequence ID" value="WVX66973.1"/>
    <property type="molecule type" value="Genomic_DNA"/>
</dbReference>
<name>A0ABZ2C5M5_9PROT</name>
<evidence type="ECO:0000313" key="4">
    <source>
        <dbReference type="Proteomes" id="UP001330434"/>
    </source>
</evidence>
<reference evidence="3 4" key="1">
    <citation type="journal article" date="2024" name="Environ. Microbiol.">
        <title>Novel evolutionary insights on the interactions of the Holosporales (Alphaproteobacteria) with eukaryotic hosts from comparative genomics.</title>
        <authorList>
            <person name="Giovannini M."/>
            <person name="Petroni G."/>
            <person name="Castelli M."/>
        </authorList>
    </citation>
    <scope>NUCLEOTIDE SEQUENCE [LARGE SCALE GENOMIC DNA]</scope>
    <source>
        <strain evidence="3 4">US_Bl 15I1</strain>
    </source>
</reference>
<feature type="region of interest" description="Disordered" evidence="1">
    <location>
        <begin position="105"/>
        <end position="133"/>
    </location>
</feature>
<proteinExistence type="predicted"/>
<evidence type="ECO:0000256" key="2">
    <source>
        <dbReference type="SAM" id="SignalP"/>
    </source>
</evidence>
<evidence type="ECO:0000313" key="3">
    <source>
        <dbReference type="EMBL" id="WVX66973.1"/>
    </source>
</evidence>
<feature type="compositionally biased region" description="Basic and acidic residues" evidence="1">
    <location>
        <begin position="41"/>
        <end position="60"/>
    </location>
</feature>
<feature type="compositionally biased region" description="Acidic residues" evidence="1">
    <location>
        <begin position="105"/>
        <end position="116"/>
    </location>
</feature>
<feature type="compositionally biased region" description="Polar residues" evidence="1">
    <location>
        <begin position="31"/>
        <end position="40"/>
    </location>
</feature>
<keyword evidence="2" id="KW-0732">Signal</keyword>
<feature type="chain" id="PRO_5045781438" evidence="2">
    <location>
        <begin position="22"/>
        <end position="133"/>
    </location>
</feature>